<gene>
    <name evidence="1" type="ORF">RPERSI_LOCUS7494</name>
</gene>
<organism evidence="1 2">
    <name type="scientific">Racocetra persica</name>
    <dbReference type="NCBI Taxonomy" id="160502"/>
    <lineage>
        <taxon>Eukaryota</taxon>
        <taxon>Fungi</taxon>
        <taxon>Fungi incertae sedis</taxon>
        <taxon>Mucoromycota</taxon>
        <taxon>Glomeromycotina</taxon>
        <taxon>Glomeromycetes</taxon>
        <taxon>Diversisporales</taxon>
        <taxon>Gigasporaceae</taxon>
        <taxon>Racocetra</taxon>
    </lineage>
</organism>
<evidence type="ECO:0000313" key="2">
    <source>
        <dbReference type="Proteomes" id="UP000789920"/>
    </source>
</evidence>
<dbReference type="Proteomes" id="UP000789920">
    <property type="component" value="Unassembled WGS sequence"/>
</dbReference>
<sequence length="149" mass="17474">RPQNHQKGGYAVVYSVIFQGKRYALKSLNINLSFDDKAFNQFKRELKLLYMVNHPNIVKFHGILRDITNVDSISIENIPIVIMYLTKGNGLSFELATNHNYPWTLYFEKDSHVETIAPKNLSELIYQEIRQKNTYFCASFYAITNFYHI</sequence>
<proteinExistence type="predicted"/>
<keyword evidence="2" id="KW-1185">Reference proteome</keyword>
<comment type="caution">
    <text evidence="1">The sequence shown here is derived from an EMBL/GenBank/DDBJ whole genome shotgun (WGS) entry which is preliminary data.</text>
</comment>
<reference evidence="1" key="1">
    <citation type="submission" date="2021-06" db="EMBL/GenBank/DDBJ databases">
        <authorList>
            <person name="Kallberg Y."/>
            <person name="Tangrot J."/>
            <person name="Rosling A."/>
        </authorList>
    </citation>
    <scope>NUCLEOTIDE SEQUENCE</scope>
    <source>
        <strain evidence="1">MA461A</strain>
    </source>
</reference>
<feature type="non-terminal residue" evidence="1">
    <location>
        <position position="1"/>
    </location>
</feature>
<dbReference type="EMBL" id="CAJVQC010012722">
    <property type="protein sequence ID" value="CAG8641278.1"/>
    <property type="molecule type" value="Genomic_DNA"/>
</dbReference>
<protein>
    <submittedName>
        <fullName evidence="1">35362_t:CDS:1</fullName>
    </submittedName>
</protein>
<accession>A0ACA9NBP9</accession>
<name>A0ACA9NBP9_9GLOM</name>
<evidence type="ECO:0000313" key="1">
    <source>
        <dbReference type="EMBL" id="CAG8641278.1"/>
    </source>
</evidence>